<dbReference type="eggNOG" id="ENOG5032ZZN">
    <property type="taxonomic scope" value="Bacteria"/>
</dbReference>
<name>A3U937_CROAH</name>
<evidence type="ECO:0000313" key="1">
    <source>
        <dbReference type="EMBL" id="EAP86323.1"/>
    </source>
</evidence>
<dbReference type="Proteomes" id="UP000002297">
    <property type="component" value="Chromosome"/>
</dbReference>
<accession>A3U937</accession>
<evidence type="ECO:0000313" key="2">
    <source>
        <dbReference type="Proteomes" id="UP000002297"/>
    </source>
</evidence>
<dbReference type="AlphaFoldDB" id="A3U937"/>
<dbReference type="STRING" id="216432.CA2559_09823"/>
<sequence length="178" mass="20804">MKIRKTIIFFLTIVTFSCQTELEKNKHAFQNTLGENKINAINSLVTDFENNLKKNYPKLSIDKAYEQYLTEIISDSTTDFEKFKFQTPNTKSELTKSGLWNEIYLKDNNNGLLINVTGQYMRGLNYVAKSDKFVKKYYEKRQTAGMMSNELVVNGILNSNPDFNNYFHKRIVVLEFTF</sequence>
<dbReference type="HOGENOM" id="CLU_1545705_0_0_10"/>
<organism evidence="1 2">
    <name type="scientific">Croceibacter atlanticus (strain ATCC BAA-628 / JCM 21780 / CIP 108009 / IAM 15332 / KCTC 12090 / HTCC2559)</name>
    <dbReference type="NCBI Taxonomy" id="216432"/>
    <lineage>
        <taxon>Bacteria</taxon>
        <taxon>Pseudomonadati</taxon>
        <taxon>Bacteroidota</taxon>
        <taxon>Flavobacteriia</taxon>
        <taxon>Flavobacteriales</taxon>
        <taxon>Flavobacteriaceae</taxon>
        <taxon>Croceibacter</taxon>
    </lineage>
</organism>
<reference evidence="1 2" key="1">
    <citation type="journal article" date="2010" name="J. Bacteriol.">
        <title>The complete genome sequence of Croceibacter atlanticus HTCC2559T.</title>
        <authorList>
            <person name="Oh H.M."/>
            <person name="Kang I."/>
            <person name="Ferriera S."/>
            <person name="Giovannoni S.J."/>
            <person name="Cho J.C."/>
        </authorList>
    </citation>
    <scope>NUCLEOTIDE SEQUENCE [LARGE SCALE GENOMIC DNA]</scope>
    <source>
        <strain evidence="2">ATCC BAA-628 / HTCC2559 / KCTC 12090</strain>
    </source>
</reference>
<dbReference type="RefSeq" id="WP_013187708.1">
    <property type="nucleotide sequence ID" value="NC_014230.1"/>
</dbReference>
<dbReference type="EMBL" id="CP002046">
    <property type="protein sequence ID" value="EAP86323.1"/>
    <property type="molecule type" value="Genomic_DNA"/>
</dbReference>
<keyword evidence="2" id="KW-1185">Reference proteome</keyword>
<dbReference type="GeneID" id="89453713"/>
<proteinExistence type="predicted"/>
<dbReference type="KEGG" id="cat:CA2559_09823"/>
<dbReference type="OrthoDB" id="1438005at2"/>
<protein>
    <submittedName>
        <fullName evidence="1">Uncharacterized protein</fullName>
    </submittedName>
</protein>
<dbReference type="PROSITE" id="PS51257">
    <property type="entry name" value="PROKAR_LIPOPROTEIN"/>
    <property type="match status" value="1"/>
</dbReference>
<gene>
    <name evidence="1" type="ordered locus">CA2559_09823</name>
</gene>